<organism evidence="2 3">
    <name type="scientific">Pseudopithomyces chartarum</name>
    <dbReference type="NCBI Taxonomy" id="1892770"/>
    <lineage>
        <taxon>Eukaryota</taxon>
        <taxon>Fungi</taxon>
        <taxon>Dikarya</taxon>
        <taxon>Ascomycota</taxon>
        <taxon>Pezizomycotina</taxon>
        <taxon>Dothideomycetes</taxon>
        <taxon>Pleosporomycetidae</taxon>
        <taxon>Pleosporales</taxon>
        <taxon>Massarineae</taxon>
        <taxon>Didymosphaeriaceae</taxon>
        <taxon>Pseudopithomyces</taxon>
    </lineage>
</organism>
<dbReference type="EMBL" id="WVTA01000006">
    <property type="protein sequence ID" value="KAK3209201.1"/>
    <property type="molecule type" value="Genomic_DNA"/>
</dbReference>
<evidence type="ECO:0000313" key="2">
    <source>
        <dbReference type="EMBL" id="KAK3209201.1"/>
    </source>
</evidence>
<sequence>MAHWARVGRETIYAQQPPIESTLLQDSTEQSNLSASRQSTQHHQKGSTSLENLKNRNGKSHGVRADPTNSTHGDTVVPIDSDTRLAPSSIHPAAPAVLPPSTTPPSSTNHSPHQRDTHPEQSSQPLHKMTKRDCIPPHLRWKLKDRNNPTPVGVAPSPENSAATKSAEAEPPSTELTHLAMNPTSAQPQAPLSPPLSLEAQNQALQWGQPAPVLDAEAAMNAAWGYTAPPPEPPSQPKKARNNHGGPPRKGRHIWPKNRDMKPVTDDGDYNVEDSGWDNANKSDSNGDPDYDIKKLVDWNGEWLPADPDWQNRNGYVNRNLGASVEKWINGHDESCIDNFTHLLTSPQFKVLDNNELAPRAWIPAKIEGVTPQSFWKVFPNRAPTALSDIDISERTPYWEQYLDDSDFLKPPQQPEYSILDPNDEENRKPGASKSTEQNLDTIANKTLAREKRRKQKLNRPIVISEPLPCAPGYRPTSNVYFRPVVAADAQGIQQELYNYFVTNTISTPEFEPRSVKDIAERIRTITNEGLPYIVAVKKGLHQNGFSSKGHQNYVSESIVGMAFIDDFCDGGSLYRFTFELEFYVHPDFTRQNIAKCLLDRLLEMVNPGYPAKGGYPWINNGDYLKHGAGRVVKMVNCYIPHDTEDDMVWMSEFMRKFKFRKAGHMFKMGHKLGKVVDVTVYQHETSETINPHAPPQYSP</sequence>
<gene>
    <name evidence="2" type="ORF">GRF29_69g1095712</name>
</gene>
<dbReference type="Gene3D" id="3.40.630.30">
    <property type="match status" value="1"/>
</dbReference>
<feature type="region of interest" description="Disordered" evidence="1">
    <location>
        <begin position="224"/>
        <end position="289"/>
    </location>
</feature>
<reference evidence="2 3" key="1">
    <citation type="submission" date="2021-02" db="EMBL/GenBank/DDBJ databases">
        <title>Genome assembly of Pseudopithomyces chartarum.</title>
        <authorList>
            <person name="Jauregui R."/>
            <person name="Singh J."/>
            <person name="Voisey C."/>
        </authorList>
    </citation>
    <scope>NUCLEOTIDE SEQUENCE [LARGE SCALE GENOMIC DNA]</scope>
    <source>
        <strain evidence="2 3">AGR01</strain>
    </source>
</reference>
<keyword evidence="3" id="KW-1185">Reference proteome</keyword>
<feature type="compositionally biased region" description="Basic residues" evidence="1">
    <location>
        <begin position="238"/>
        <end position="256"/>
    </location>
</feature>
<proteinExistence type="predicted"/>
<dbReference type="SUPFAM" id="SSF55729">
    <property type="entry name" value="Acyl-CoA N-acyltransferases (Nat)"/>
    <property type="match status" value="1"/>
</dbReference>
<feature type="compositionally biased region" description="Polar residues" evidence="1">
    <location>
        <begin position="18"/>
        <end position="39"/>
    </location>
</feature>
<name>A0AAN6LXY1_9PLEO</name>
<evidence type="ECO:0000313" key="3">
    <source>
        <dbReference type="Proteomes" id="UP001280581"/>
    </source>
</evidence>
<feature type="region of interest" description="Disordered" evidence="1">
    <location>
        <begin position="404"/>
        <end position="456"/>
    </location>
</feature>
<feature type="region of interest" description="Disordered" evidence="1">
    <location>
        <begin position="1"/>
        <end position="173"/>
    </location>
</feature>
<accession>A0AAN6LXY1</accession>
<dbReference type="AlphaFoldDB" id="A0AAN6LXY1"/>
<dbReference type="Proteomes" id="UP001280581">
    <property type="component" value="Unassembled WGS sequence"/>
</dbReference>
<dbReference type="InterPro" id="IPR016181">
    <property type="entry name" value="Acyl_CoA_acyltransferase"/>
</dbReference>
<feature type="compositionally biased region" description="Polar residues" evidence="1">
    <location>
        <begin position="433"/>
        <end position="445"/>
    </location>
</feature>
<feature type="compositionally biased region" description="Acidic residues" evidence="1">
    <location>
        <begin position="266"/>
        <end position="276"/>
    </location>
</feature>
<evidence type="ECO:0008006" key="4">
    <source>
        <dbReference type="Google" id="ProtNLM"/>
    </source>
</evidence>
<evidence type="ECO:0000256" key="1">
    <source>
        <dbReference type="SAM" id="MobiDB-lite"/>
    </source>
</evidence>
<comment type="caution">
    <text evidence="2">The sequence shown here is derived from an EMBL/GenBank/DDBJ whole genome shotgun (WGS) entry which is preliminary data.</text>
</comment>
<protein>
    <recommendedName>
        <fullName evidence="4">N-acetyltransferase domain-containing protein</fullName>
    </recommendedName>
</protein>